<gene>
    <name evidence="2" type="ORF">L486_02232</name>
</gene>
<evidence type="ECO:0008006" key="4">
    <source>
        <dbReference type="Google" id="ProtNLM"/>
    </source>
</evidence>
<accession>A0A1B9IVJ7</accession>
<reference evidence="3" key="2">
    <citation type="submission" date="2013-12" db="EMBL/GenBank/DDBJ databases">
        <title>Evolution of pathogenesis and genome organization in the Tremellales.</title>
        <authorList>
            <person name="Cuomo C."/>
            <person name="Litvintseva A."/>
            <person name="Heitman J."/>
            <person name="Chen Y."/>
            <person name="Sun S."/>
            <person name="Springer D."/>
            <person name="Dromer F."/>
            <person name="Young S."/>
            <person name="Zeng Q."/>
            <person name="Chapman S."/>
            <person name="Gujja S."/>
            <person name="Saif S."/>
            <person name="Birren B."/>
        </authorList>
    </citation>
    <scope>NUCLEOTIDE SEQUENCE [LARGE SCALE GENOMIC DNA]</scope>
    <source>
        <strain evidence="3">CBS 10435</strain>
    </source>
</reference>
<feature type="compositionally biased region" description="Polar residues" evidence="1">
    <location>
        <begin position="76"/>
        <end position="88"/>
    </location>
</feature>
<feature type="compositionally biased region" description="Acidic residues" evidence="1">
    <location>
        <begin position="65"/>
        <end position="75"/>
    </location>
</feature>
<feature type="compositionally biased region" description="Low complexity" evidence="1">
    <location>
        <begin position="1"/>
        <end position="13"/>
    </location>
</feature>
<dbReference type="InterPro" id="IPR013240">
    <property type="entry name" value="DNA-dir_RNA_pol1_su_RPA34"/>
</dbReference>
<protein>
    <recommendedName>
        <fullName evidence="4">DNA-directed RNA polymerase I subunit RPA34</fullName>
    </recommendedName>
</protein>
<name>A0A1B9IVJ7_9TREE</name>
<dbReference type="Pfam" id="PF08208">
    <property type="entry name" value="RNA_polI_A34"/>
    <property type="match status" value="1"/>
</dbReference>
<feature type="compositionally biased region" description="Acidic residues" evidence="1">
    <location>
        <begin position="33"/>
        <end position="43"/>
    </location>
</feature>
<feature type="region of interest" description="Disordered" evidence="1">
    <location>
        <begin position="1"/>
        <end position="102"/>
    </location>
</feature>
<evidence type="ECO:0000256" key="1">
    <source>
        <dbReference type="SAM" id="MobiDB-lite"/>
    </source>
</evidence>
<dbReference type="AlphaFoldDB" id="A0A1B9IVJ7"/>
<feature type="compositionally biased region" description="Polar residues" evidence="1">
    <location>
        <begin position="278"/>
        <end position="295"/>
    </location>
</feature>
<organism evidence="2 3">
    <name type="scientific">Kwoniella mangroviensis CBS 10435</name>
    <dbReference type="NCBI Taxonomy" id="1331196"/>
    <lineage>
        <taxon>Eukaryota</taxon>
        <taxon>Fungi</taxon>
        <taxon>Dikarya</taxon>
        <taxon>Basidiomycota</taxon>
        <taxon>Agaricomycotina</taxon>
        <taxon>Tremellomycetes</taxon>
        <taxon>Tremellales</taxon>
        <taxon>Cryptococcaceae</taxon>
        <taxon>Kwoniella</taxon>
    </lineage>
</organism>
<reference evidence="2 3" key="1">
    <citation type="submission" date="2013-07" db="EMBL/GenBank/DDBJ databases">
        <title>The Genome Sequence of Kwoniella mangroviensis CBS10435.</title>
        <authorList>
            <consortium name="The Broad Institute Genome Sequencing Platform"/>
            <person name="Cuomo C."/>
            <person name="Litvintseva A."/>
            <person name="Chen Y."/>
            <person name="Heitman J."/>
            <person name="Sun S."/>
            <person name="Springer D."/>
            <person name="Dromer F."/>
            <person name="Young S.K."/>
            <person name="Zeng Q."/>
            <person name="Gargeya S."/>
            <person name="Fitzgerald M."/>
            <person name="Abouelleil A."/>
            <person name="Alvarado L."/>
            <person name="Berlin A.M."/>
            <person name="Chapman S.B."/>
            <person name="Dewar J."/>
            <person name="Goldberg J."/>
            <person name="Griggs A."/>
            <person name="Gujja S."/>
            <person name="Hansen M."/>
            <person name="Howarth C."/>
            <person name="Imamovic A."/>
            <person name="Larimer J."/>
            <person name="McCowan C."/>
            <person name="Murphy C."/>
            <person name="Pearson M."/>
            <person name="Priest M."/>
            <person name="Roberts A."/>
            <person name="Saif S."/>
            <person name="Shea T."/>
            <person name="Sykes S."/>
            <person name="Wortman J."/>
            <person name="Nusbaum C."/>
            <person name="Birren B."/>
        </authorList>
    </citation>
    <scope>NUCLEOTIDE SEQUENCE [LARGE SCALE GENOMIC DNA]</scope>
    <source>
        <strain evidence="2 3">CBS 10435</strain>
    </source>
</reference>
<sequence length="382" mass="41442">MAKASSSSQPPKVKSSKKQKKDKAPQAISPEEVPSDVDSDNIDQDINVDNGNDDDNGSSSSSSDSESEVDSEENLENITPNKKSSKVANTAAEKRGKSLRKYEPPIGMTELKVSSAFTSSPFEWDNLANKPGVELWAIRVPKDLKPSRLSSLQLALPSNTSGPITGSLMTKSHSYTLSTAGTNIHTKTKVDEQGRQPTSGPGAIDSMRMDVDESTPREMKVEGGEEMDGLRLLVPKVKEGGKLFVASKPITRKLIITPSIDQPSTSTSSASEPALPSFLSNPTTDQAVTQEPANTRTKRSQPTHLLKFRNQAYGFTTPGPEHTVVKSMDVDGQGQDDTAMEPSSQVDTVDKVKDKKEKKEKEKKRKNENGDSPKKKSKKSKD</sequence>
<dbReference type="Gene3D" id="6.20.250.70">
    <property type="match status" value="1"/>
</dbReference>
<dbReference type="OrthoDB" id="76224at2759"/>
<proteinExistence type="predicted"/>
<feature type="compositionally biased region" description="Low complexity" evidence="1">
    <location>
        <begin position="260"/>
        <end position="277"/>
    </location>
</feature>
<dbReference type="EMBL" id="KI669460">
    <property type="protein sequence ID" value="OCF59562.1"/>
    <property type="molecule type" value="Genomic_DNA"/>
</dbReference>
<feature type="region of interest" description="Disordered" evidence="1">
    <location>
        <begin position="260"/>
        <end position="382"/>
    </location>
</feature>
<dbReference type="GO" id="GO:0006360">
    <property type="term" value="P:transcription by RNA polymerase I"/>
    <property type="evidence" value="ECO:0007669"/>
    <property type="project" value="InterPro"/>
</dbReference>
<evidence type="ECO:0000313" key="2">
    <source>
        <dbReference type="EMBL" id="OCF59562.1"/>
    </source>
</evidence>
<feature type="compositionally biased region" description="Basic and acidic residues" evidence="1">
    <location>
        <begin position="92"/>
        <end position="102"/>
    </location>
</feature>
<evidence type="ECO:0000313" key="3">
    <source>
        <dbReference type="Proteomes" id="UP000092583"/>
    </source>
</evidence>
<keyword evidence="3" id="KW-1185">Reference proteome</keyword>
<feature type="compositionally biased region" description="Basic and acidic residues" evidence="1">
    <location>
        <begin position="348"/>
        <end position="374"/>
    </location>
</feature>
<dbReference type="Proteomes" id="UP000092583">
    <property type="component" value="Unassembled WGS sequence"/>
</dbReference>
<feature type="region of interest" description="Disordered" evidence="1">
    <location>
        <begin position="189"/>
        <end position="208"/>
    </location>
</feature>